<dbReference type="PANTHER" id="PTHR43722">
    <property type="entry name" value="PROLINE IMINOPEPTIDASE"/>
    <property type="match status" value="1"/>
</dbReference>
<protein>
    <recommendedName>
        <fullName evidence="1">Proline iminopeptidase</fullName>
    </recommendedName>
</protein>
<organism evidence="5 6">
    <name type="scientific">Niastella soli</name>
    <dbReference type="NCBI Taxonomy" id="2821487"/>
    <lineage>
        <taxon>Bacteria</taxon>
        <taxon>Pseudomonadati</taxon>
        <taxon>Bacteroidota</taxon>
        <taxon>Chitinophagia</taxon>
        <taxon>Chitinophagales</taxon>
        <taxon>Chitinophagaceae</taxon>
        <taxon>Niastella</taxon>
    </lineage>
</organism>
<dbReference type="InterPro" id="IPR005944">
    <property type="entry name" value="Pro_iminopeptidase"/>
</dbReference>
<name>A0ABS3YZ47_9BACT</name>
<sequence>MKYVMVGFMLLIGFATVAQGDVPRIEPCPCMIKVDSALISKCGYLIVPENRQQPAGRTIKLPFVYVKKSVTDSAVTLFTTGGPGYSTLANFTEIPARSDFFQFGSLIVFDQRGSKKAVPCLDCPEITAAKIKGYRENLSIDSLQLEAEKQCRKRLVSKGIDLSSYTTIESAADINDLRQALQLGPLNLMGISYSGGLMLTVAKNHPECVKSLILRSPLPAYTNYEEEGLFNINEAFDQVFVDCEADSTDKSTYGTLRERFHQYFAAITGKTFAIGYTIKGDSLSRQIHYTKKELLDALLNRLNRWRIREVPFVMNEMINGRHEPYIKEELDEIFKGDEGLSHGMRYSIYCSEQIAYSRKELVKKQELVLPWLAGYAFNNVDHAICDCWKVKPEPATAKEPVYSTVPAFITAGDVDPWCRPHYNRLIKRYMPNSQILIVHDQGHLPSFFVNGIDYLKMFMQDPYKKLVAGKGVVVE</sequence>
<comment type="caution">
    <text evidence="5">The sequence shown here is derived from an EMBL/GenBank/DDBJ whole genome shotgun (WGS) entry which is preliminary data.</text>
</comment>
<feature type="domain" description="AB hydrolase-1" evidence="3">
    <location>
        <begin position="107"/>
        <end position="220"/>
    </location>
</feature>
<gene>
    <name evidence="5" type="ORF">J7I42_23135</name>
</gene>
<evidence type="ECO:0000256" key="2">
    <source>
        <dbReference type="SAM" id="SignalP"/>
    </source>
</evidence>
<evidence type="ECO:0000313" key="6">
    <source>
        <dbReference type="Proteomes" id="UP000677244"/>
    </source>
</evidence>
<dbReference type="PANTHER" id="PTHR43722:SF1">
    <property type="entry name" value="PROLINE IMINOPEPTIDASE"/>
    <property type="match status" value="1"/>
</dbReference>
<proteinExistence type="predicted"/>
<reference evidence="5 6" key="1">
    <citation type="submission" date="2021-03" db="EMBL/GenBank/DDBJ databases">
        <title>Assistant Professor.</title>
        <authorList>
            <person name="Huq M.A."/>
        </authorList>
    </citation>
    <scope>NUCLEOTIDE SEQUENCE [LARGE SCALE GENOMIC DNA]</scope>
    <source>
        <strain evidence="5 6">MAH-29</strain>
    </source>
</reference>
<dbReference type="InterPro" id="IPR013595">
    <property type="entry name" value="Pept_S33_TAP-like_C"/>
</dbReference>
<keyword evidence="6" id="KW-1185">Reference proteome</keyword>
<dbReference type="InterPro" id="IPR029058">
    <property type="entry name" value="AB_hydrolase_fold"/>
</dbReference>
<dbReference type="EMBL" id="JAGHKO010000005">
    <property type="protein sequence ID" value="MBO9203204.1"/>
    <property type="molecule type" value="Genomic_DNA"/>
</dbReference>
<feature type="domain" description="Peptidase S33 tripeptidyl aminopeptidase-like C-terminal" evidence="4">
    <location>
        <begin position="383"/>
        <end position="443"/>
    </location>
</feature>
<dbReference type="RefSeq" id="WP_209141255.1">
    <property type="nucleotide sequence ID" value="NZ_JAGHKO010000005.1"/>
</dbReference>
<dbReference type="InterPro" id="IPR000073">
    <property type="entry name" value="AB_hydrolase_1"/>
</dbReference>
<evidence type="ECO:0000259" key="4">
    <source>
        <dbReference type="Pfam" id="PF08386"/>
    </source>
</evidence>
<feature type="chain" id="PRO_5047290446" description="Proline iminopeptidase" evidence="2">
    <location>
        <begin position="21"/>
        <end position="475"/>
    </location>
</feature>
<keyword evidence="5" id="KW-0378">Hydrolase</keyword>
<keyword evidence="2" id="KW-0732">Signal</keyword>
<evidence type="ECO:0000313" key="5">
    <source>
        <dbReference type="EMBL" id="MBO9203204.1"/>
    </source>
</evidence>
<dbReference type="Proteomes" id="UP000677244">
    <property type="component" value="Unassembled WGS sequence"/>
</dbReference>
<dbReference type="Pfam" id="PF00561">
    <property type="entry name" value="Abhydrolase_1"/>
    <property type="match status" value="1"/>
</dbReference>
<dbReference type="GO" id="GO:0016787">
    <property type="term" value="F:hydrolase activity"/>
    <property type="evidence" value="ECO:0007669"/>
    <property type="project" value="UniProtKB-KW"/>
</dbReference>
<dbReference type="SUPFAM" id="SSF53474">
    <property type="entry name" value="alpha/beta-Hydrolases"/>
    <property type="match status" value="1"/>
</dbReference>
<feature type="signal peptide" evidence="2">
    <location>
        <begin position="1"/>
        <end position="20"/>
    </location>
</feature>
<dbReference type="Pfam" id="PF08386">
    <property type="entry name" value="Abhydrolase_4"/>
    <property type="match status" value="1"/>
</dbReference>
<accession>A0ABS3YZ47</accession>
<evidence type="ECO:0000259" key="3">
    <source>
        <dbReference type="Pfam" id="PF00561"/>
    </source>
</evidence>
<dbReference type="Gene3D" id="3.40.50.1820">
    <property type="entry name" value="alpha/beta hydrolase"/>
    <property type="match status" value="1"/>
</dbReference>
<evidence type="ECO:0000256" key="1">
    <source>
        <dbReference type="ARBA" id="ARBA00021843"/>
    </source>
</evidence>